<evidence type="ECO:0000259" key="2">
    <source>
        <dbReference type="Pfam" id="PF20152"/>
    </source>
</evidence>
<evidence type="ECO:0000313" key="3">
    <source>
        <dbReference type="EMBL" id="KAF7304570.1"/>
    </source>
</evidence>
<dbReference type="Proteomes" id="UP000613580">
    <property type="component" value="Unassembled WGS sequence"/>
</dbReference>
<keyword evidence="1" id="KW-1133">Transmembrane helix</keyword>
<sequence length="273" mass="30577">MAASPSPILLVDPVTAIGPIFLGNSLNCLLLGTLALQVYSYWRHFRKDRAYLKTLVYIILLVDVIQTGFGIHEAWWYAIQNWGNVPSLQHGPWTALMAPITCGIVAALVQIFYAWQIWRWSYKLLPRLTAALIVLLALLQNLAAVVADSLLWQNLSQSNLLQLHPVFEIWLSVSFITDILIATSMILMLQGSKTHSNLTRIDNIIDRLIINSIRTGAITVICAGVTLALFIQYTDKNYYHAFVAILGKLPGEMEVSVQKPDGNEMESNTEELK</sequence>
<feature type="transmembrane region" description="Helical" evidence="1">
    <location>
        <begin position="20"/>
        <end position="42"/>
    </location>
</feature>
<feature type="transmembrane region" description="Helical" evidence="1">
    <location>
        <begin position="208"/>
        <end position="231"/>
    </location>
</feature>
<reference evidence="3" key="1">
    <citation type="submission" date="2020-05" db="EMBL/GenBank/DDBJ databases">
        <title>Mycena genomes resolve the evolution of fungal bioluminescence.</title>
        <authorList>
            <person name="Tsai I.J."/>
        </authorList>
    </citation>
    <scope>NUCLEOTIDE SEQUENCE</scope>
    <source>
        <strain evidence="3">110903Hualien_Pintung</strain>
    </source>
</reference>
<dbReference type="OrthoDB" id="3262409at2759"/>
<dbReference type="EMBL" id="JACAZE010000011">
    <property type="protein sequence ID" value="KAF7304570.1"/>
    <property type="molecule type" value="Genomic_DNA"/>
</dbReference>
<feature type="domain" description="DUF6534" evidence="2">
    <location>
        <begin position="174"/>
        <end position="249"/>
    </location>
</feature>
<dbReference type="PANTHER" id="PTHR40465">
    <property type="entry name" value="CHROMOSOME 1, WHOLE GENOME SHOTGUN SEQUENCE"/>
    <property type="match status" value="1"/>
</dbReference>
<feature type="transmembrane region" description="Helical" evidence="1">
    <location>
        <begin position="127"/>
        <end position="147"/>
    </location>
</feature>
<gene>
    <name evidence="3" type="ORF">HMN09_00859700</name>
</gene>
<feature type="transmembrane region" description="Helical" evidence="1">
    <location>
        <begin position="167"/>
        <end position="187"/>
    </location>
</feature>
<organism evidence="3 4">
    <name type="scientific">Mycena chlorophos</name>
    <name type="common">Agaric fungus</name>
    <name type="synonym">Agaricus chlorophos</name>
    <dbReference type="NCBI Taxonomy" id="658473"/>
    <lineage>
        <taxon>Eukaryota</taxon>
        <taxon>Fungi</taxon>
        <taxon>Dikarya</taxon>
        <taxon>Basidiomycota</taxon>
        <taxon>Agaricomycotina</taxon>
        <taxon>Agaricomycetes</taxon>
        <taxon>Agaricomycetidae</taxon>
        <taxon>Agaricales</taxon>
        <taxon>Marasmiineae</taxon>
        <taxon>Mycenaceae</taxon>
        <taxon>Mycena</taxon>
    </lineage>
</organism>
<keyword evidence="1" id="KW-0812">Transmembrane</keyword>
<feature type="transmembrane region" description="Helical" evidence="1">
    <location>
        <begin position="96"/>
        <end position="115"/>
    </location>
</feature>
<keyword evidence="4" id="KW-1185">Reference proteome</keyword>
<dbReference type="Pfam" id="PF20152">
    <property type="entry name" value="DUF6534"/>
    <property type="match status" value="1"/>
</dbReference>
<dbReference type="InterPro" id="IPR045339">
    <property type="entry name" value="DUF6534"/>
</dbReference>
<dbReference type="PANTHER" id="PTHR40465:SF1">
    <property type="entry name" value="DUF6534 DOMAIN-CONTAINING PROTEIN"/>
    <property type="match status" value="1"/>
</dbReference>
<keyword evidence="1" id="KW-0472">Membrane</keyword>
<accession>A0A8H6SV99</accession>
<dbReference type="AlphaFoldDB" id="A0A8H6SV99"/>
<comment type="caution">
    <text evidence="3">The sequence shown here is derived from an EMBL/GenBank/DDBJ whole genome shotgun (WGS) entry which is preliminary data.</text>
</comment>
<evidence type="ECO:0000313" key="4">
    <source>
        <dbReference type="Proteomes" id="UP000613580"/>
    </source>
</evidence>
<protein>
    <recommendedName>
        <fullName evidence="2">DUF6534 domain-containing protein</fullName>
    </recommendedName>
</protein>
<proteinExistence type="predicted"/>
<feature type="transmembrane region" description="Helical" evidence="1">
    <location>
        <begin position="54"/>
        <end position="76"/>
    </location>
</feature>
<name>A0A8H6SV99_MYCCL</name>
<evidence type="ECO:0000256" key="1">
    <source>
        <dbReference type="SAM" id="Phobius"/>
    </source>
</evidence>